<proteinExistence type="predicted"/>
<dbReference type="AlphaFoldDB" id="X1PAR5"/>
<accession>X1PAR5</accession>
<gene>
    <name evidence="1" type="ORF">S06H3_44438</name>
</gene>
<evidence type="ECO:0000313" key="1">
    <source>
        <dbReference type="EMBL" id="GAI39541.1"/>
    </source>
</evidence>
<dbReference type="EMBL" id="BARV01027634">
    <property type="protein sequence ID" value="GAI39541.1"/>
    <property type="molecule type" value="Genomic_DNA"/>
</dbReference>
<reference evidence="1" key="1">
    <citation type="journal article" date="2014" name="Front. Microbiol.">
        <title>High frequency of phylogenetically diverse reductive dehalogenase-homologous genes in deep subseafloor sedimentary metagenomes.</title>
        <authorList>
            <person name="Kawai M."/>
            <person name="Futagami T."/>
            <person name="Toyoda A."/>
            <person name="Takaki Y."/>
            <person name="Nishi S."/>
            <person name="Hori S."/>
            <person name="Arai W."/>
            <person name="Tsubouchi T."/>
            <person name="Morono Y."/>
            <person name="Uchiyama I."/>
            <person name="Ito T."/>
            <person name="Fujiyama A."/>
            <person name="Inagaki F."/>
            <person name="Takami H."/>
        </authorList>
    </citation>
    <scope>NUCLEOTIDE SEQUENCE</scope>
    <source>
        <strain evidence="1">Expedition CK06-06</strain>
    </source>
</reference>
<sequence length="90" mass="10103">MLDPRGIEPERKFQGISPRLDTLSGKKVGVVNLHGGNEIVMETIAPSIKALVPDCDVVYWDAEIEWHRPRTEGDWAFIQSCDAVIIGHDY</sequence>
<organism evidence="1">
    <name type="scientific">marine sediment metagenome</name>
    <dbReference type="NCBI Taxonomy" id="412755"/>
    <lineage>
        <taxon>unclassified sequences</taxon>
        <taxon>metagenomes</taxon>
        <taxon>ecological metagenomes</taxon>
    </lineage>
</organism>
<protein>
    <submittedName>
        <fullName evidence="1">Uncharacterized protein</fullName>
    </submittedName>
</protein>
<name>X1PAR5_9ZZZZ</name>
<comment type="caution">
    <text evidence="1">The sequence shown here is derived from an EMBL/GenBank/DDBJ whole genome shotgun (WGS) entry which is preliminary data.</text>
</comment>